<feature type="region of interest" description="Disordered" evidence="1">
    <location>
        <begin position="36"/>
        <end position="58"/>
    </location>
</feature>
<comment type="caution">
    <text evidence="2">The sequence shown here is derived from an EMBL/GenBank/DDBJ whole genome shotgun (WGS) entry which is preliminary data.</text>
</comment>
<protein>
    <submittedName>
        <fullName evidence="2">Uncharacterized protein</fullName>
    </submittedName>
</protein>
<reference evidence="2" key="1">
    <citation type="journal article" date="2012" name="J. Bacteriol.">
        <title>Genome Sequence of Streptomyces auratus Strain AGR0001, a Phoslactomycin-Producing Actinomycete.</title>
        <authorList>
            <person name="Han X."/>
            <person name="Li M."/>
            <person name="Ding Z."/>
            <person name="Zhao J."/>
            <person name="Ji K."/>
            <person name="Wen M."/>
            <person name="Lu T."/>
        </authorList>
    </citation>
    <scope>NUCLEOTIDE SEQUENCE [LARGE SCALE GENOMIC DNA]</scope>
    <source>
        <strain evidence="2">AGR0001</strain>
    </source>
</reference>
<dbReference type="STRING" id="1160718.SU9_33343"/>
<sequence>MAVAVAEGCQRGARVARACGLGSPFDLRLDFRQALGHLPRPLRRPPPPRARRPRAESRATTAAAIQAGGRLDPAGIVAVREVRAVGANRSSRASYEHRRTIRRTIRPTPPDYQQFS</sequence>
<gene>
    <name evidence="2" type="ORF">SU9_33343</name>
</gene>
<dbReference type="AlphaFoldDB" id="J1RVJ9"/>
<organism evidence="2">
    <name type="scientific">Streptomyces auratus AGR0001</name>
    <dbReference type="NCBI Taxonomy" id="1160718"/>
    <lineage>
        <taxon>Bacteria</taxon>
        <taxon>Bacillati</taxon>
        <taxon>Actinomycetota</taxon>
        <taxon>Actinomycetes</taxon>
        <taxon>Kitasatosporales</taxon>
        <taxon>Streptomycetaceae</taxon>
        <taxon>Streptomyces</taxon>
    </lineage>
</organism>
<feature type="region of interest" description="Disordered" evidence="1">
    <location>
        <begin position="87"/>
        <end position="116"/>
    </location>
</feature>
<name>J1RVJ9_9ACTN</name>
<dbReference type="HOGENOM" id="CLU_2095405_0_0_11"/>
<accession>J1RVJ9</accession>
<evidence type="ECO:0000313" key="2">
    <source>
        <dbReference type="EMBL" id="EJJ02557.1"/>
    </source>
</evidence>
<evidence type="ECO:0000256" key="1">
    <source>
        <dbReference type="SAM" id="MobiDB-lite"/>
    </source>
</evidence>
<dbReference type="EMBL" id="AJGV01000215">
    <property type="protein sequence ID" value="EJJ02557.1"/>
    <property type="molecule type" value="Genomic_DNA"/>
</dbReference>
<proteinExistence type="predicted"/>